<dbReference type="Pfam" id="PF05170">
    <property type="entry name" value="AsmA"/>
    <property type="match status" value="2"/>
</dbReference>
<evidence type="ECO:0000259" key="2">
    <source>
        <dbReference type="Pfam" id="PF05170"/>
    </source>
</evidence>
<dbReference type="PANTHER" id="PTHR30441:SF4">
    <property type="entry name" value="PROTEIN ASMA"/>
    <property type="match status" value="1"/>
</dbReference>
<dbReference type="RefSeq" id="WP_119778815.1">
    <property type="nucleotide sequence ID" value="NZ_QYUK01000011.1"/>
</dbReference>
<dbReference type="AlphaFoldDB" id="A0A418WDW1"/>
<organism evidence="3 4">
    <name type="scientific">Oleomonas cavernae</name>
    <dbReference type="NCBI Taxonomy" id="2320859"/>
    <lineage>
        <taxon>Bacteria</taxon>
        <taxon>Pseudomonadati</taxon>
        <taxon>Pseudomonadota</taxon>
        <taxon>Alphaproteobacteria</taxon>
        <taxon>Acetobacterales</taxon>
        <taxon>Acetobacteraceae</taxon>
        <taxon>Oleomonas</taxon>
    </lineage>
</organism>
<evidence type="ECO:0000313" key="4">
    <source>
        <dbReference type="Proteomes" id="UP000284605"/>
    </source>
</evidence>
<dbReference type="OrthoDB" id="9816380at2"/>
<evidence type="ECO:0000256" key="1">
    <source>
        <dbReference type="SAM" id="MobiDB-lite"/>
    </source>
</evidence>
<dbReference type="Proteomes" id="UP000284605">
    <property type="component" value="Unassembled WGS sequence"/>
</dbReference>
<keyword evidence="4" id="KW-1185">Reference proteome</keyword>
<feature type="compositionally biased region" description="Low complexity" evidence="1">
    <location>
        <begin position="118"/>
        <end position="134"/>
    </location>
</feature>
<protein>
    <submittedName>
        <fullName evidence="3">AsmA family protein</fullName>
    </submittedName>
</protein>
<reference evidence="3 4" key="1">
    <citation type="submission" date="2018-09" db="EMBL/GenBank/DDBJ databases">
        <authorList>
            <person name="Zhu H."/>
        </authorList>
    </citation>
    <scope>NUCLEOTIDE SEQUENCE [LARGE SCALE GENOMIC DNA]</scope>
    <source>
        <strain evidence="3 4">K1W22B-8</strain>
    </source>
</reference>
<comment type="caution">
    <text evidence="3">The sequence shown here is derived from an EMBL/GenBank/DDBJ whole genome shotgun (WGS) entry which is preliminary data.</text>
</comment>
<evidence type="ECO:0000313" key="3">
    <source>
        <dbReference type="EMBL" id="RJF88178.1"/>
    </source>
</evidence>
<feature type="region of interest" description="Disordered" evidence="1">
    <location>
        <begin position="113"/>
        <end position="134"/>
    </location>
</feature>
<dbReference type="EMBL" id="QYUK01000011">
    <property type="protein sequence ID" value="RJF88178.1"/>
    <property type="molecule type" value="Genomic_DNA"/>
</dbReference>
<proteinExistence type="predicted"/>
<sequence length="1133" mass="112646">MRKLLIGVGLFVGLVVGLGFAAPLLVDLNDQKPRIVALIEEATGHKVTLGGDIQFSLLPAPAMSVRDIRVDGTGTDAATLATVDALDLRLSLLPLLGGNIEVAEVRLSRPTVVITDQPGPGRPDAAPPATGAAPPATAPAAIAVQRVVIEEGTVEYRPAGAPPVKIEAIEASLSAPTFAGPFTATGGASVRGMPVALDLAVGRLVPGQPIGVDVRVSLAEATLKLAGTLTLEQKGPAFAGKLALNADDAAAALALAGVDLPLKAPLAVEGTVAASATAIAVDQMAVALGESRGTGSLILNLEPGLSGSLKLRLPRLDGDALLAAVAPSGSGAAPSAMPPTAPAGSVALPADLAFTLDLGVDVIQWSGGIVQKAALLATLENGRVTLSTVSAVLPGGTDVGVSGAVFAQDGRLVLDGTVDVASDNPRALADWLKVTPQGLPSDRLTRLGLTAKVKGGAAGVDLSNLVLRLDGISARGSAGWRPGPRPSASLALAVDRLNVDAYLPAAAPATPPDKNPLAEIGAGGGAPSLDPGLDVALSFTAGQLTVRGADLRRVELDGTLTGGSLRLAQLSIGDYSGLSLTASGTLGLAAGAPDANLAFKVAAPSIAPVLVLAGVDPWAGAGQMGKVTIEGTLAGRPEAPVIDAAVAVGETRLSLSGPIGAVAKPDLDLKGNLAAPELVAFARQLGADPPANGAGLGPIDLALSIKGTPAAADVAAKGKVGPASVDLSAGLKGDDLVLKGQVSGEAAAVMLTRLGLSGPLSGPLSVQVDAARKGNVIQLVTFNGGVGATRFDATGTITTGARTRVDGRLSATYLDLALFSGGGGQAGTAGGGAGSGRASSRWSTKPIDLAALRSLDGGIDIQVERLVSGSLTLAGLSGRLEAAGGRVTLANFKASMSPGDMAASVTLDGTGSTLALTVAFRGTGFDLDALTGRKGNESGLSGTGEVTLNVTGQGRSEFELVSSLKGQGGIVATAGKIHGLDLLTLSEGLKTVNQPGDILNRLAKAIKVGSTNYRRIATDLVIERGVAKLANMTSDVDGGTIGGDGTIDLPAWTTRLRLGVKLIDPADLPALGLDISGPIDNPNAEVKTRDIENYYLSKFIGSKLPGLGGGSGSNSDPGKAVLDQILKGIGGGN</sequence>
<dbReference type="InterPro" id="IPR007844">
    <property type="entry name" value="AsmA"/>
</dbReference>
<dbReference type="PANTHER" id="PTHR30441">
    <property type="entry name" value="DUF748 DOMAIN-CONTAINING PROTEIN"/>
    <property type="match status" value="1"/>
</dbReference>
<feature type="domain" description="AsmA" evidence="2">
    <location>
        <begin position="780"/>
        <end position="1029"/>
    </location>
</feature>
<accession>A0A418WDW1</accession>
<dbReference type="InterPro" id="IPR052894">
    <property type="entry name" value="AsmA-related"/>
</dbReference>
<dbReference type="GO" id="GO:0090313">
    <property type="term" value="P:regulation of protein targeting to membrane"/>
    <property type="evidence" value="ECO:0007669"/>
    <property type="project" value="TreeGrafter"/>
</dbReference>
<dbReference type="GO" id="GO:0005886">
    <property type="term" value="C:plasma membrane"/>
    <property type="evidence" value="ECO:0007669"/>
    <property type="project" value="TreeGrafter"/>
</dbReference>
<gene>
    <name evidence="3" type="ORF">D3874_15105</name>
</gene>
<feature type="domain" description="AsmA" evidence="2">
    <location>
        <begin position="2"/>
        <end position="112"/>
    </location>
</feature>
<name>A0A418WDW1_9PROT</name>